<accession>A0A1H8K182</accession>
<evidence type="ECO:0000313" key="3">
    <source>
        <dbReference type="Proteomes" id="UP000198553"/>
    </source>
</evidence>
<organism evidence="2 3">
    <name type="scientific">Mesobacillus persicus</name>
    <dbReference type="NCBI Taxonomy" id="930146"/>
    <lineage>
        <taxon>Bacteria</taxon>
        <taxon>Bacillati</taxon>
        <taxon>Bacillota</taxon>
        <taxon>Bacilli</taxon>
        <taxon>Bacillales</taxon>
        <taxon>Bacillaceae</taxon>
        <taxon>Mesobacillus</taxon>
    </lineage>
</organism>
<dbReference type="AlphaFoldDB" id="A0A1H8K182"/>
<protein>
    <submittedName>
        <fullName evidence="2">Uncharacterized protein</fullName>
    </submittedName>
</protein>
<feature type="region of interest" description="Disordered" evidence="1">
    <location>
        <begin position="19"/>
        <end position="49"/>
    </location>
</feature>
<proteinExistence type="predicted"/>
<dbReference type="EMBL" id="FOBW01000023">
    <property type="protein sequence ID" value="SEN86188.1"/>
    <property type="molecule type" value="Genomic_DNA"/>
</dbReference>
<sequence>MVVFLYVRQDKLLVKRSEVQNPEGCQDQGGRGSEGLKPGTYDVREDWKA</sequence>
<gene>
    <name evidence="2" type="ORF">SAMN05192533_12350</name>
</gene>
<reference evidence="3" key="1">
    <citation type="submission" date="2016-10" db="EMBL/GenBank/DDBJ databases">
        <authorList>
            <person name="Varghese N."/>
            <person name="Submissions S."/>
        </authorList>
    </citation>
    <scope>NUCLEOTIDE SEQUENCE [LARGE SCALE GENOMIC DNA]</scope>
    <source>
        <strain evidence="3">B48,IBRC-M 10115,DSM 25386,CECT 8001</strain>
    </source>
</reference>
<evidence type="ECO:0000313" key="2">
    <source>
        <dbReference type="EMBL" id="SEN86188.1"/>
    </source>
</evidence>
<dbReference type="Proteomes" id="UP000198553">
    <property type="component" value="Unassembled WGS sequence"/>
</dbReference>
<evidence type="ECO:0000256" key="1">
    <source>
        <dbReference type="SAM" id="MobiDB-lite"/>
    </source>
</evidence>
<keyword evidence="3" id="KW-1185">Reference proteome</keyword>
<name>A0A1H8K182_9BACI</name>